<feature type="compositionally biased region" description="Acidic residues" evidence="1">
    <location>
        <begin position="458"/>
        <end position="469"/>
    </location>
</feature>
<feature type="compositionally biased region" description="Basic and acidic residues" evidence="1">
    <location>
        <begin position="396"/>
        <end position="427"/>
    </location>
</feature>
<dbReference type="RefSeq" id="XP_025407902.1">
    <property type="nucleotide sequence ID" value="XM_025552117.1"/>
</dbReference>
<feature type="compositionally biased region" description="Low complexity" evidence="1">
    <location>
        <begin position="534"/>
        <end position="549"/>
    </location>
</feature>
<feature type="region of interest" description="Disordered" evidence="1">
    <location>
        <begin position="396"/>
        <end position="521"/>
    </location>
</feature>
<evidence type="ECO:0000313" key="3">
    <source>
        <dbReference type="RefSeq" id="XP_025407902.1"/>
    </source>
</evidence>
<feature type="compositionally biased region" description="Acidic residues" evidence="1">
    <location>
        <begin position="563"/>
        <end position="574"/>
    </location>
</feature>
<feature type="region of interest" description="Disordered" evidence="1">
    <location>
        <begin position="534"/>
        <end position="602"/>
    </location>
</feature>
<feature type="region of interest" description="Disordered" evidence="1">
    <location>
        <begin position="313"/>
        <end position="337"/>
    </location>
</feature>
<dbReference type="OrthoDB" id="8194914at2759"/>
<feature type="compositionally biased region" description="Acidic residues" evidence="1">
    <location>
        <begin position="586"/>
        <end position="602"/>
    </location>
</feature>
<accession>A0A8B8FBU7</accession>
<dbReference type="GeneID" id="112681799"/>
<gene>
    <name evidence="3" type="primary">LOC112681799</name>
</gene>
<protein>
    <submittedName>
        <fullName evidence="3">Plectin-like isoform X1</fullName>
    </submittedName>
</protein>
<dbReference type="Proteomes" id="UP000694846">
    <property type="component" value="Unplaced"/>
</dbReference>
<dbReference type="AlphaFoldDB" id="A0A8B8FBU7"/>
<keyword evidence="2" id="KW-1185">Reference proteome</keyword>
<organism evidence="2 3">
    <name type="scientific">Sipha flava</name>
    <name type="common">yellow sugarcane aphid</name>
    <dbReference type="NCBI Taxonomy" id="143950"/>
    <lineage>
        <taxon>Eukaryota</taxon>
        <taxon>Metazoa</taxon>
        <taxon>Ecdysozoa</taxon>
        <taxon>Arthropoda</taxon>
        <taxon>Hexapoda</taxon>
        <taxon>Insecta</taxon>
        <taxon>Pterygota</taxon>
        <taxon>Neoptera</taxon>
        <taxon>Paraneoptera</taxon>
        <taxon>Hemiptera</taxon>
        <taxon>Sternorrhyncha</taxon>
        <taxon>Aphidomorpha</taxon>
        <taxon>Aphidoidea</taxon>
        <taxon>Aphididae</taxon>
        <taxon>Sipha</taxon>
    </lineage>
</organism>
<sequence length="602" mass="66758">MVYSSDFYTSRRPAYYKPGSSYSVTPLYSSDGYDLPPTYYKAHQVYQTCTTPTPFILTPSLSTGKPSPNVLPYNGYPYTHHQYVPLHRRSGATIHGVLDRIEHRPRSHPSYDPTDEYLNSRSSTTFNDVTRDIRAQTAGLLKQVYTPTIRPKLSSVSNGYSELPISQRIESDAYIEKILADSDSYRRDNNIGKGHLACVSYAGGKAYPRRRPHLSKEVDDNITMLSYYNKTREAAAASSSHPTNKNKLNKNEPAQTVISKNLESENESAELVRLSAAKKAAEKEAALAAKKIADELAAKEESKEVAKLAAKKEADEAAKKSAAENEAARLEAEKEEARLAAEEEAARIAAEEEAARIAAEEEAARIAAEEEAARIAAEEEAAKKIAEEEAARIAAEEEATRLAAEEEAAKLEAEEEATRLATEEKSAGLEVEEEEEEEEEVKNTRTEETQLKIKKEVEETENNLQEDSEITSKNKVEESEQQIDSIECPVKDVESYDQETNAAATEESFSTTTSTEIINEEDGGVKTTAIFQSTIKKTTTITSSTSITSENEDNIQSTVEIQEVVEEDDEDEPDSEHQDVAQAEGQESEEEDESEEEESEEE</sequence>
<feature type="compositionally biased region" description="Acidic residues" evidence="1">
    <location>
        <begin position="430"/>
        <end position="440"/>
    </location>
</feature>
<name>A0A8B8FBU7_9HEMI</name>
<feature type="compositionally biased region" description="Basic and acidic residues" evidence="1">
    <location>
        <begin position="441"/>
        <end position="457"/>
    </location>
</feature>
<proteinExistence type="predicted"/>
<evidence type="ECO:0000256" key="1">
    <source>
        <dbReference type="SAM" id="MobiDB-lite"/>
    </source>
</evidence>
<feature type="compositionally biased region" description="Low complexity" evidence="1">
    <location>
        <begin position="499"/>
        <end position="517"/>
    </location>
</feature>
<evidence type="ECO:0000313" key="2">
    <source>
        <dbReference type="Proteomes" id="UP000694846"/>
    </source>
</evidence>
<reference evidence="3" key="1">
    <citation type="submission" date="2025-08" db="UniProtKB">
        <authorList>
            <consortium name="RefSeq"/>
        </authorList>
    </citation>
    <scope>IDENTIFICATION</scope>
    <source>
        <tissue evidence="3">Whole body</tissue>
    </source>
</reference>